<proteinExistence type="predicted"/>
<protein>
    <submittedName>
        <fullName evidence="2">Uncharacterized protein</fullName>
    </submittedName>
</protein>
<dbReference type="AlphaFoldDB" id="A0A8H5MFH4"/>
<feature type="compositionally biased region" description="Low complexity" evidence="1">
    <location>
        <begin position="157"/>
        <end position="170"/>
    </location>
</feature>
<feature type="compositionally biased region" description="Basic and acidic residues" evidence="1">
    <location>
        <begin position="142"/>
        <end position="156"/>
    </location>
</feature>
<evidence type="ECO:0000313" key="2">
    <source>
        <dbReference type="EMBL" id="KAF5392032.1"/>
    </source>
</evidence>
<feature type="compositionally biased region" description="Polar residues" evidence="1">
    <location>
        <begin position="1"/>
        <end position="13"/>
    </location>
</feature>
<gene>
    <name evidence="2" type="ORF">D9757_003217</name>
</gene>
<name>A0A8H5MFH4_9AGAR</name>
<comment type="caution">
    <text evidence="2">The sequence shown here is derived from an EMBL/GenBank/DDBJ whole genome shotgun (WGS) entry which is preliminary data.</text>
</comment>
<feature type="region of interest" description="Disordered" evidence="1">
    <location>
        <begin position="1"/>
        <end position="170"/>
    </location>
</feature>
<dbReference type="OrthoDB" id="3210574at2759"/>
<dbReference type="EMBL" id="JAACJN010000007">
    <property type="protein sequence ID" value="KAF5392032.1"/>
    <property type="molecule type" value="Genomic_DNA"/>
</dbReference>
<organism evidence="2 3">
    <name type="scientific">Collybiopsis confluens</name>
    <dbReference type="NCBI Taxonomy" id="2823264"/>
    <lineage>
        <taxon>Eukaryota</taxon>
        <taxon>Fungi</taxon>
        <taxon>Dikarya</taxon>
        <taxon>Basidiomycota</taxon>
        <taxon>Agaricomycotina</taxon>
        <taxon>Agaricomycetes</taxon>
        <taxon>Agaricomycetidae</taxon>
        <taxon>Agaricales</taxon>
        <taxon>Marasmiineae</taxon>
        <taxon>Omphalotaceae</taxon>
        <taxon>Collybiopsis</taxon>
    </lineage>
</organism>
<dbReference type="Proteomes" id="UP000518752">
    <property type="component" value="Unassembled WGS sequence"/>
</dbReference>
<evidence type="ECO:0000256" key="1">
    <source>
        <dbReference type="SAM" id="MobiDB-lite"/>
    </source>
</evidence>
<accession>A0A8H5MFH4</accession>
<keyword evidence="3" id="KW-1185">Reference proteome</keyword>
<reference evidence="2 3" key="1">
    <citation type="journal article" date="2020" name="ISME J.">
        <title>Uncovering the hidden diversity of litter-decomposition mechanisms in mushroom-forming fungi.</title>
        <authorList>
            <person name="Floudas D."/>
            <person name="Bentzer J."/>
            <person name="Ahren D."/>
            <person name="Johansson T."/>
            <person name="Persson P."/>
            <person name="Tunlid A."/>
        </authorList>
    </citation>
    <scope>NUCLEOTIDE SEQUENCE [LARGE SCALE GENOMIC DNA]</scope>
    <source>
        <strain evidence="2 3">CBS 406.79</strain>
    </source>
</reference>
<sequence>MSGSTNFNSTSLDATRPSHHVHHSNDPLPGAQRGVDAIDYSAETMERTPSTWNDRTEEQFARDQPGMMGSSDRTTMGSDQHEHEHEQTQGMNAFNEPRPMDVEPTPAGGVAVGGRADLPEGKAGMMDKVVGKTQKVMGKAMHKPELHEKGELRESGGKAAAAGGARAPHD</sequence>
<evidence type="ECO:0000313" key="3">
    <source>
        <dbReference type="Proteomes" id="UP000518752"/>
    </source>
</evidence>